<sequence length="696" mass="77369">MPTSMLAMDDSLAFVSQLGPDSFDSNSLLELHTAWMDNEELNQLPLYVDVEADDSISGAPYLSINSSRAAENAADQSKLLHSELNMDLDDHDAQLLDAALEIPFDTELSPILEPFADASAPASPLKIPRRRHKNSAAKRKVTDSSSKRTAQVGSAPQISVLEKSKTGDETALAAVTTPRPRTRSSSWQQQEQDTFFTLFKVKWPLTPKSEPQPSFSSLLLQRFDTISTKIRTKSVIEVRQFYATVMQNVAAMLQVVDNDVDLTNPDQVRIALWCWSKLMAEKKHRDEFLGFDAAPVKGKISLANMLLQSIIRSRRQMLKAKSEKSVLNSEASTLSRPSISAWVSRSNLSSFFAGAEDTISKPSTVQIHYPMVRKKQSALQSQAAFLPFASSTLISKNSQGVRSLPATQQGVTRSASGSKLKRKRSMPTNCLPATAKRRYGVMAAAFMSKSPTHARSKSLTQRVVVFPPGQMSRKKTYMKMRMVPQDKQTKANVVRGGYKPKVELKLSSTKKISEIAAHMSKKWAKVRMLLPKEAVLCFFEKKGKGKWSKEDSDVTCFDIWKRSGKRTNDENVVDVSYVWMVPETDVAEDRDAHVQELMPLAAPPKLVKLAVCAGSNQTVSSSDESDTGHFCSTWALPEFGNEVQRIAAEGEEKAFITKALTSDSCDEGGSEKFIRTTGRWRRRIQPVLVSKEEFNI</sequence>
<dbReference type="AlphaFoldDB" id="A0AAV1VKU2"/>
<evidence type="ECO:0000256" key="1">
    <source>
        <dbReference type="SAM" id="MobiDB-lite"/>
    </source>
</evidence>
<dbReference type="Proteomes" id="UP001162060">
    <property type="component" value="Unassembled WGS sequence"/>
</dbReference>
<feature type="region of interest" description="Disordered" evidence="1">
    <location>
        <begin position="119"/>
        <end position="187"/>
    </location>
</feature>
<reference evidence="2" key="1">
    <citation type="submission" date="2024-01" db="EMBL/GenBank/DDBJ databases">
        <authorList>
            <person name="Webb A."/>
        </authorList>
    </citation>
    <scope>NUCLEOTIDE SEQUENCE</scope>
    <source>
        <strain evidence="2">Pm1</strain>
    </source>
</reference>
<organism evidence="2 3">
    <name type="scientific">Peronospora matthiolae</name>
    <dbReference type="NCBI Taxonomy" id="2874970"/>
    <lineage>
        <taxon>Eukaryota</taxon>
        <taxon>Sar</taxon>
        <taxon>Stramenopiles</taxon>
        <taxon>Oomycota</taxon>
        <taxon>Peronosporomycetes</taxon>
        <taxon>Peronosporales</taxon>
        <taxon>Peronosporaceae</taxon>
        <taxon>Peronospora</taxon>
    </lineage>
</organism>
<dbReference type="EMBL" id="CAKLBY020000378">
    <property type="protein sequence ID" value="CAK7946930.1"/>
    <property type="molecule type" value="Genomic_DNA"/>
</dbReference>
<feature type="compositionally biased region" description="Polar residues" evidence="1">
    <location>
        <begin position="400"/>
        <end position="417"/>
    </location>
</feature>
<evidence type="ECO:0000313" key="3">
    <source>
        <dbReference type="Proteomes" id="UP001162060"/>
    </source>
</evidence>
<gene>
    <name evidence="2" type="ORF">PM001_LOCUS32080</name>
</gene>
<protein>
    <submittedName>
        <fullName evidence="2">Uncharacterized protein</fullName>
    </submittedName>
</protein>
<evidence type="ECO:0000313" key="2">
    <source>
        <dbReference type="EMBL" id="CAK7946930.1"/>
    </source>
</evidence>
<feature type="region of interest" description="Disordered" evidence="1">
    <location>
        <begin position="400"/>
        <end position="426"/>
    </location>
</feature>
<name>A0AAV1VKU2_9STRA</name>
<feature type="compositionally biased region" description="Basic residues" evidence="1">
    <location>
        <begin position="127"/>
        <end position="139"/>
    </location>
</feature>
<comment type="caution">
    <text evidence="2">The sequence shown here is derived from an EMBL/GenBank/DDBJ whole genome shotgun (WGS) entry which is preliminary data.</text>
</comment>
<accession>A0AAV1VKU2</accession>
<proteinExistence type="predicted"/>
<feature type="compositionally biased region" description="Polar residues" evidence="1">
    <location>
        <begin position="147"/>
        <end position="157"/>
    </location>
</feature>